<dbReference type="AlphaFoldDB" id="A0A2H0BGV8"/>
<dbReference type="SUPFAM" id="SSF56053">
    <property type="entry name" value="Ribosomal protein L6"/>
    <property type="match status" value="2"/>
</dbReference>
<evidence type="ECO:0000259" key="7">
    <source>
        <dbReference type="Pfam" id="PF00347"/>
    </source>
</evidence>
<proteinExistence type="inferred from homology"/>
<accession>A0A2H0BGV8</accession>
<keyword evidence="3 4" id="KW-0687">Ribonucleoprotein</keyword>
<dbReference type="HAMAP" id="MF_01365_B">
    <property type="entry name" value="Ribosomal_uL6_B"/>
    <property type="match status" value="1"/>
</dbReference>
<dbReference type="EMBL" id="PCSU01000005">
    <property type="protein sequence ID" value="PIP56905.1"/>
    <property type="molecule type" value="Genomic_DNA"/>
</dbReference>
<dbReference type="PROSITE" id="PS00525">
    <property type="entry name" value="RIBOSOMAL_L6_1"/>
    <property type="match status" value="1"/>
</dbReference>
<dbReference type="GO" id="GO:0003735">
    <property type="term" value="F:structural constituent of ribosome"/>
    <property type="evidence" value="ECO:0007669"/>
    <property type="project" value="UniProtKB-UniRule"/>
</dbReference>
<dbReference type="PIRSF" id="PIRSF002162">
    <property type="entry name" value="Ribosomal_L6"/>
    <property type="match status" value="1"/>
</dbReference>
<dbReference type="Gene3D" id="3.90.930.12">
    <property type="entry name" value="Ribosomal protein L6, alpha-beta domain"/>
    <property type="match status" value="2"/>
</dbReference>
<evidence type="ECO:0000256" key="2">
    <source>
        <dbReference type="ARBA" id="ARBA00022980"/>
    </source>
</evidence>
<name>A0A2H0BGV8_UNCKA</name>
<dbReference type="InterPro" id="IPR036789">
    <property type="entry name" value="Ribosomal_uL6-like_a/b-dom_sf"/>
</dbReference>
<keyword evidence="4 6" id="KW-0694">RNA-binding</keyword>
<comment type="similarity">
    <text evidence="1 4 5">Belongs to the universal ribosomal protein uL6 family.</text>
</comment>
<dbReference type="GO" id="GO:0019843">
    <property type="term" value="F:rRNA binding"/>
    <property type="evidence" value="ECO:0007669"/>
    <property type="project" value="UniProtKB-UniRule"/>
</dbReference>
<dbReference type="FunFam" id="3.90.930.12:FF:000001">
    <property type="entry name" value="50S ribosomal protein L6"/>
    <property type="match status" value="1"/>
</dbReference>
<dbReference type="PRINTS" id="PR00059">
    <property type="entry name" value="RIBOSOMALL6"/>
</dbReference>
<evidence type="ECO:0000256" key="5">
    <source>
        <dbReference type="RuleBase" id="RU003869"/>
    </source>
</evidence>
<dbReference type="GO" id="GO:0002181">
    <property type="term" value="P:cytoplasmic translation"/>
    <property type="evidence" value="ECO:0007669"/>
    <property type="project" value="TreeGrafter"/>
</dbReference>
<comment type="subunit">
    <text evidence="4">Part of the 50S ribosomal subunit.</text>
</comment>
<dbReference type="InterPro" id="IPR019906">
    <property type="entry name" value="Ribosomal_uL6_bac-type"/>
</dbReference>
<evidence type="ECO:0000256" key="6">
    <source>
        <dbReference type="RuleBase" id="RU003870"/>
    </source>
</evidence>
<keyword evidence="4 6" id="KW-0699">rRNA-binding</keyword>
<dbReference type="GO" id="GO:0022625">
    <property type="term" value="C:cytosolic large ribosomal subunit"/>
    <property type="evidence" value="ECO:0007669"/>
    <property type="project" value="UniProtKB-UniRule"/>
</dbReference>
<evidence type="ECO:0000313" key="9">
    <source>
        <dbReference type="Proteomes" id="UP000228495"/>
    </source>
</evidence>
<sequence length="181" mass="19393">MSRIGKQPVKLSEKATVIIDSKNVTVSGPKGELTYAVSPLINVEHNEDGIVFTMVKESREAKAQWGLWRSIVANAATGVTEGFEKSLELVGVGYRVQKKGTALELAVGYSHKIDVEAPEGITFDIDEGKIKVSGIDRQLVGQVAANIRSVRPPEPYKGKGIRYAGEVIHLKPGKAAKVGGA</sequence>
<dbReference type="PANTHER" id="PTHR11655">
    <property type="entry name" value="60S/50S RIBOSOMAL PROTEIN L6/L9"/>
    <property type="match status" value="1"/>
</dbReference>
<reference evidence="8 9" key="1">
    <citation type="submission" date="2017-09" db="EMBL/GenBank/DDBJ databases">
        <title>Depth-based differentiation of microbial function through sediment-hosted aquifers and enrichment of novel symbionts in the deep terrestrial subsurface.</title>
        <authorList>
            <person name="Probst A.J."/>
            <person name="Ladd B."/>
            <person name="Jarett J.K."/>
            <person name="Geller-Mcgrath D.E."/>
            <person name="Sieber C.M."/>
            <person name="Emerson J.B."/>
            <person name="Anantharaman K."/>
            <person name="Thomas B.C."/>
            <person name="Malmstrom R."/>
            <person name="Stieglmeier M."/>
            <person name="Klingl A."/>
            <person name="Woyke T."/>
            <person name="Ryan C.M."/>
            <person name="Banfield J.F."/>
        </authorList>
    </citation>
    <scope>NUCLEOTIDE SEQUENCE [LARGE SCALE GENOMIC DNA]</scope>
    <source>
        <strain evidence="8">CG22_combo_CG10-13_8_21_14_all_39_12</strain>
    </source>
</reference>
<keyword evidence="2 4" id="KW-0689">Ribosomal protein</keyword>
<comment type="function">
    <text evidence="4 6">This protein binds to the 23S rRNA, and is important in its secondary structure. It is located near the subunit interface in the base of the L7/L12 stalk, and near the tRNA binding site of the peptidyltransferase center.</text>
</comment>
<evidence type="ECO:0000313" key="8">
    <source>
        <dbReference type="EMBL" id="PIP56905.1"/>
    </source>
</evidence>
<dbReference type="Pfam" id="PF00347">
    <property type="entry name" value="Ribosomal_L6"/>
    <property type="match status" value="2"/>
</dbReference>
<dbReference type="InterPro" id="IPR000702">
    <property type="entry name" value="Ribosomal_uL6-like"/>
</dbReference>
<dbReference type="InterPro" id="IPR020040">
    <property type="entry name" value="Ribosomal_uL6_a/b-dom"/>
</dbReference>
<organism evidence="8 9">
    <name type="scientific">candidate division WWE3 bacterium CG22_combo_CG10-13_8_21_14_all_39_12</name>
    <dbReference type="NCBI Taxonomy" id="1975094"/>
    <lineage>
        <taxon>Bacteria</taxon>
        <taxon>Katanobacteria</taxon>
    </lineage>
</organism>
<evidence type="ECO:0000256" key="3">
    <source>
        <dbReference type="ARBA" id="ARBA00023274"/>
    </source>
</evidence>
<gene>
    <name evidence="4" type="primary">rplF</name>
    <name evidence="8" type="ORF">COX05_00485</name>
</gene>
<dbReference type="InterPro" id="IPR002358">
    <property type="entry name" value="Ribosomal_uL6_CS"/>
</dbReference>
<evidence type="ECO:0000256" key="4">
    <source>
        <dbReference type="HAMAP-Rule" id="MF_01365"/>
    </source>
</evidence>
<dbReference type="PANTHER" id="PTHR11655:SF14">
    <property type="entry name" value="LARGE RIBOSOMAL SUBUNIT PROTEIN UL6M"/>
    <property type="match status" value="1"/>
</dbReference>
<dbReference type="NCBIfam" id="TIGR03654">
    <property type="entry name" value="L6_bact"/>
    <property type="match status" value="1"/>
</dbReference>
<feature type="domain" description="Large ribosomal subunit protein uL6 alpha-beta" evidence="7">
    <location>
        <begin position="15"/>
        <end position="82"/>
    </location>
</feature>
<comment type="caution">
    <text evidence="8">The sequence shown here is derived from an EMBL/GenBank/DDBJ whole genome shotgun (WGS) entry which is preliminary data.</text>
</comment>
<protein>
    <recommendedName>
        <fullName evidence="4">Large ribosomal subunit protein uL6</fullName>
    </recommendedName>
</protein>
<feature type="domain" description="Large ribosomal subunit protein uL6 alpha-beta" evidence="7">
    <location>
        <begin position="90"/>
        <end position="163"/>
    </location>
</feature>
<dbReference type="Proteomes" id="UP000228495">
    <property type="component" value="Unassembled WGS sequence"/>
</dbReference>
<evidence type="ECO:0000256" key="1">
    <source>
        <dbReference type="ARBA" id="ARBA00009356"/>
    </source>
</evidence>